<organism evidence="3 4">
    <name type="scientific">Papillibacter cinnamivorans DSM 12816</name>
    <dbReference type="NCBI Taxonomy" id="1122930"/>
    <lineage>
        <taxon>Bacteria</taxon>
        <taxon>Bacillati</taxon>
        <taxon>Bacillota</taxon>
        <taxon>Clostridia</taxon>
        <taxon>Eubacteriales</taxon>
        <taxon>Oscillospiraceae</taxon>
        <taxon>Papillibacter</taxon>
    </lineage>
</organism>
<evidence type="ECO:0000313" key="4">
    <source>
        <dbReference type="Proteomes" id="UP000192790"/>
    </source>
</evidence>
<feature type="domain" description="S1 motif" evidence="2">
    <location>
        <begin position="6"/>
        <end position="74"/>
    </location>
</feature>
<feature type="compositionally biased region" description="Basic and acidic residues" evidence="1">
    <location>
        <begin position="106"/>
        <end position="134"/>
    </location>
</feature>
<evidence type="ECO:0000259" key="2">
    <source>
        <dbReference type="PROSITE" id="PS50126"/>
    </source>
</evidence>
<keyword evidence="4" id="KW-1185">Reference proteome</keyword>
<dbReference type="SUPFAM" id="SSF50249">
    <property type="entry name" value="Nucleic acid-binding proteins"/>
    <property type="match status" value="1"/>
</dbReference>
<sequence length="142" mass="15718">MELGVGTVLEGKVTGITKFGAFVALPEGKTGLVHISEISHSYVNDIREHLKEGQTVKVKIIGIDANNRINLSIKKTLEPPPRSAEHSRPSAHSSYTPRSAAPREPSSFEDKIKQFMQDSDSKMSDLKQYIDKRSGSSRRRGK</sequence>
<dbReference type="CDD" id="cd05692">
    <property type="entry name" value="S1_RPS1_repeat_hs4"/>
    <property type="match status" value="1"/>
</dbReference>
<evidence type="ECO:0000313" key="3">
    <source>
        <dbReference type="EMBL" id="SMC55011.1"/>
    </source>
</evidence>
<evidence type="ECO:0000256" key="1">
    <source>
        <dbReference type="SAM" id="MobiDB-lite"/>
    </source>
</evidence>
<reference evidence="3 4" key="1">
    <citation type="submission" date="2017-04" db="EMBL/GenBank/DDBJ databases">
        <authorList>
            <person name="Afonso C.L."/>
            <person name="Miller P.J."/>
            <person name="Scott M.A."/>
            <person name="Spackman E."/>
            <person name="Goraichik I."/>
            <person name="Dimitrov K.M."/>
            <person name="Suarez D.L."/>
            <person name="Swayne D.E."/>
        </authorList>
    </citation>
    <scope>NUCLEOTIDE SEQUENCE [LARGE SCALE GENOMIC DNA]</scope>
    <source>
        <strain evidence="3 4">DSM 12816</strain>
    </source>
</reference>
<dbReference type="RefSeq" id="WP_084234031.1">
    <property type="nucleotide sequence ID" value="NZ_FWXW01000003.1"/>
</dbReference>
<proteinExistence type="predicted"/>
<dbReference type="AlphaFoldDB" id="A0A1W2A3K6"/>
<dbReference type="GO" id="GO:0003735">
    <property type="term" value="F:structural constituent of ribosome"/>
    <property type="evidence" value="ECO:0007669"/>
    <property type="project" value="TreeGrafter"/>
</dbReference>
<dbReference type="PROSITE" id="PS50126">
    <property type="entry name" value="S1"/>
    <property type="match status" value="1"/>
</dbReference>
<dbReference type="EMBL" id="FWXW01000003">
    <property type="protein sequence ID" value="SMC55011.1"/>
    <property type="molecule type" value="Genomic_DNA"/>
</dbReference>
<protein>
    <submittedName>
        <fullName evidence="3">S1 RNA binding domain protein</fullName>
    </submittedName>
</protein>
<feature type="region of interest" description="Disordered" evidence="1">
    <location>
        <begin position="74"/>
        <end position="142"/>
    </location>
</feature>
<accession>A0A1W2A3K6</accession>
<dbReference type="GO" id="GO:0003729">
    <property type="term" value="F:mRNA binding"/>
    <property type="evidence" value="ECO:0007669"/>
    <property type="project" value="TreeGrafter"/>
</dbReference>
<dbReference type="FunFam" id="2.40.50.140:FF:000189">
    <property type="entry name" value="Polyribonucleotide nucleotidyltransferase, putative"/>
    <property type="match status" value="1"/>
</dbReference>
<dbReference type="InterPro" id="IPR003029">
    <property type="entry name" value="S1_domain"/>
</dbReference>
<dbReference type="Gene3D" id="2.40.50.140">
    <property type="entry name" value="Nucleic acid-binding proteins"/>
    <property type="match status" value="1"/>
</dbReference>
<dbReference type="GO" id="GO:0006412">
    <property type="term" value="P:translation"/>
    <property type="evidence" value="ECO:0007669"/>
    <property type="project" value="TreeGrafter"/>
</dbReference>
<dbReference type="OrthoDB" id="9810507at2"/>
<dbReference type="Pfam" id="PF00575">
    <property type="entry name" value="S1"/>
    <property type="match status" value="1"/>
</dbReference>
<dbReference type="Proteomes" id="UP000192790">
    <property type="component" value="Unassembled WGS sequence"/>
</dbReference>
<name>A0A1W2A3K6_9FIRM</name>
<dbReference type="STRING" id="1122930.SAMN02745168_1417"/>
<gene>
    <name evidence="3" type="ORF">SAMN02745168_1417</name>
</gene>
<dbReference type="SMART" id="SM00316">
    <property type="entry name" value="S1"/>
    <property type="match status" value="1"/>
</dbReference>
<dbReference type="InterPro" id="IPR050437">
    <property type="entry name" value="Ribos_protein_bS1-like"/>
</dbReference>
<dbReference type="PANTHER" id="PTHR10724">
    <property type="entry name" value="30S RIBOSOMAL PROTEIN S1"/>
    <property type="match status" value="1"/>
</dbReference>
<dbReference type="InterPro" id="IPR012340">
    <property type="entry name" value="NA-bd_OB-fold"/>
</dbReference>